<feature type="transmembrane region" description="Helical" evidence="1">
    <location>
        <begin position="75"/>
        <end position="96"/>
    </location>
</feature>
<sequence length="164" mass="17355">MIPLTAVSVSNRETNPWLASVYAGVLTAIAAFATVLLFRAEIPVLYILAFLLIGAGPVLGYQIATGQLGSNWKPLIGGILGFILLILGFILWPILVGALSKEHSIGKLFLGSLIGIILGIVVFLIVASAMGQDPAWLGYGFTLLWAVWGGSCGAIMTAWRQPMS</sequence>
<dbReference type="OrthoDB" id="9880806at2"/>
<dbReference type="Proteomes" id="UP000317371">
    <property type="component" value="Unassembled WGS sequence"/>
</dbReference>
<comment type="caution">
    <text evidence="2">The sequence shown here is derived from an EMBL/GenBank/DDBJ whole genome shotgun (WGS) entry which is preliminary data.</text>
</comment>
<protein>
    <submittedName>
        <fullName evidence="2">Uncharacterized protein</fullName>
    </submittedName>
</protein>
<accession>A0A540VFW2</accession>
<feature type="transmembrane region" description="Helical" evidence="1">
    <location>
        <begin position="45"/>
        <end position="63"/>
    </location>
</feature>
<feature type="transmembrane region" description="Helical" evidence="1">
    <location>
        <begin position="136"/>
        <end position="159"/>
    </location>
</feature>
<dbReference type="RefSeq" id="WP_141610162.1">
    <property type="nucleotide sequence ID" value="NZ_VIGC02000012.1"/>
</dbReference>
<feature type="transmembrane region" description="Helical" evidence="1">
    <location>
        <begin position="17"/>
        <end position="38"/>
    </location>
</feature>
<organism evidence="2 3">
    <name type="scientific">Litorilinea aerophila</name>
    <dbReference type="NCBI Taxonomy" id="1204385"/>
    <lineage>
        <taxon>Bacteria</taxon>
        <taxon>Bacillati</taxon>
        <taxon>Chloroflexota</taxon>
        <taxon>Caldilineae</taxon>
        <taxon>Caldilineales</taxon>
        <taxon>Caldilineaceae</taxon>
        <taxon>Litorilinea</taxon>
    </lineage>
</organism>
<dbReference type="InParanoid" id="A0A540VFW2"/>
<evidence type="ECO:0000313" key="3">
    <source>
        <dbReference type="Proteomes" id="UP000317371"/>
    </source>
</evidence>
<keyword evidence="1" id="KW-1133">Transmembrane helix</keyword>
<dbReference type="EMBL" id="VIGC01000012">
    <property type="protein sequence ID" value="TQE95627.1"/>
    <property type="molecule type" value="Genomic_DNA"/>
</dbReference>
<keyword evidence="1" id="KW-0472">Membrane</keyword>
<dbReference type="AlphaFoldDB" id="A0A540VFW2"/>
<evidence type="ECO:0000313" key="2">
    <source>
        <dbReference type="EMBL" id="TQE95627.1"/>
    </source>
</evidence>
<feature type="transmembrane region" description="Helical" evidence="1">
    <location>
        <begin position="108"/>
        <end position="130"/>
    </location>
</feature>
<evidence type="ECO:0000256" key="1">
    <source>
        <dbReference type="SAM" id="Phobius"/>
    </source>
</evidence>
<keyword evidence="3" id="KW-1185">Reference proteome</keyword>
<proteinExistence type="predicted"/>
<reference evidence="2 3" key="1">
    <citation type="submission" date="2019-06" db="EMBL/GenBank/DDBJ databases">
        <title>Genome sequence of Litorilinea aerophila BAA-2444.</title>
        <authorList>
            <person name="Maclea K.S."/>
            <person name="Maurais E.G."/>
            <person name="Iannazzi L.C."/>
        </authorList>
    </citation>
    <scope>NUCLEOTIDE SEQUENCE [LARGE SCALE GENOMIC DNA]</scope>
    <source>
        <strain evidence="2 3">ATCC BAA-2444</strain>
    </source>
</reference>
<keyword evidence="1" id="KW-0812">Transmembrane</keyword>
<gene>
    <name evidence="2" type="ORF">FKZ61_10890</name>
</gene>
<name>A0A540VFW2_9CHLR</name>